<sequence length="1385" mass="152230">MVRILLVLLLTAVVSVQADASEDEAPATLTPVPSPSIVIPDFDAESPDSDDDDAFGGSEDDSASSGSVAWGLMDIGLSANTTLESTYTNWVGPAVAGLDTACYRETHVAKVCPLGFEYKLGTCWAECPLDYPAECGMQCIRQNDDCTLEMLSKVSAVAQSALSVATFGAYGVFSKMAKGVQIAFRCGKEVANLVKAMSKYVRTVQVTDPQTTTDQLMTKLYQTDNVVFDLPITIMSCLGIKVSAGMKLSDRVTNTIELFVKEVATNKEAIAASWTAFTTFMKNIALDEPLDNLNETNISSLQSALESNSTCGEDMKRLIDRVWWTVASLRKENPSISEDEIRVTLSQSNLMHHEIPTVTNNCMEQLIEESDEATAYTTRNMLRKTFGGIVDDLVASGTSENGRYLTAEEYTYKITDKVFMLAAVWDPTNVATVVSEFFQTICGPTEFIGEVDDGSASDALGLKTVGKAFNNSAGTWTKTGDGTVTIAFNSQDTEDVTVNIMSGGNQIDQVKVKSGSNVLWTSNVTALGGKTLYLDRWRAGFLGIPGTGGGSLLLWVPRSSQGGRLELSSKLNQTMVGKRMPLALTAIIPCDDIPLVSPQRNPPVELQEEGCIGTTSWYKPPSRRLQDALQECAELDQELKVLETSGHTRVGAFAKPLALKPKAKAASKGTKTLTPDEVKDSFEDDEDLSSDPFINQFYDAQGRTLCEQLLRGRMRVIALVKLVHGQHNINKAHAELELGEAYARMNLWKQAEVHASCAANLLREIETEVQMENLSHTKGQKDNGKLLRVALEFCYEAQCDESSRGQVAVEELLAYLDNNQQAAKRNQLLAAVFSREVLEKAFGAEPTLHWQQLLLRLEGISEDLHQHLTFVSARLPPGVAQMLNALFVSLDTAEDGVVPFHTFLDRLQTANTDFNTRKSSAASYIQTLCTTLQCVLNRVSYHSLSWTEVLALGANSNIRLPSDEETSHVSPPALLARVKLLLSRVYLRRGQLEEAVRYVQAAVVSREKIDTESSDLVQFYLLAAEAQARRGRQLRVMGQQARRDRAEKWLQTTDGSRHLRSRALGEVELASGSGNPLLSKKEAEARARTVLIQELTVSAPPSTLSANRPGSDYESSARSLMEEALENCTKAWELQERHFGRDHVTTAAVHVTLAQAHLLRSNEDGKATEENEEITEALHCFSAAIDIFENACSGTVPASAFLHLELAKLYQQGRLSQDKARSEYELVGRFFATFSTEFEGSESTKRECSALALDAFRQWLALSRSGRSVSLDDQRLVLEKMHSVSVNGYGEFSIEACESSAELARMLHRIATSREGQREPQSEIQEKLRTATKLLRSASYIAESLLGANDRRSRKIRKDANDIETQMRSTLADGQGDGGHEWLTI</sequence>
<dbReference type="Gene3D" id="1.25.40.10">
    <property type="entry name" value="Tetratricopeptide repeat domain"/>
    <property type="match status" value="1"/>
</dbReference>
<accession>A0ABD3G6B1</accession>
<dbReference type="SUPFAM" id="SSF48452">
    <property type="entry name" value="TPR-like"/>
    <property type="match status" value="1"/>
</dbReference>
<evidence type="ECO:0008006" key="5">
    <source>
        <dbReference type="Google" id="ProtNLM"/>
    </source>
</evidence>
<dbReference type="EMBL" id="JBIMZQ010000002">
    <property type="protein sequence ID" value="KAL3673747.1"/>
    <property type="molecule type" value="Genomic_DNA"/>
</dbReference>
<dbReference type="Proteomes" id="UP001632037">
    <property type="component" value="Unassembled WGS sequence"/>
</dbReference>
<proteinExistence type="predicted"/>
<comment type="caution">
    <text evidence="3">The sequence shown here is derived from an EMBL/GenBank/DDBJ whole genome shotgun (WGS) entry which is preliminary data.</text>
</comment>
<evidence type="ECO:0000256" key="1">
    <source>
        <dbReference type="SAM" id="MobiDB-lite"/>
    </source>
</evidence>
<gene>
    <name evidence="3" type="ORF">V7S43_001443</name>
</gene>
<keyword evidence="2" id="KW-0732">Signal</keyword>
<feature type="signal peptide" evidence="2">
    <location>
        <begin position="1"/>
        <end position="18"/>
    </location>
</feature>
<evidence type="ECO:0000256" key="2">
    <source>
        <dbReference type="SAM" id="SignalP"/>
    </source>
</evidence>
<organism evidence="3 4">
    <name type="scientific">Phytophthora oleae</name>
    <dbReference type="NCBI Taxonomy" id="2107226"/>
    <lineage>
        <taxon>Eukaryota</taxon>
        <taxon>Sar</taxon>
        <taxon>Stramenopiles</taxon>
        <taxon>Oomycota</taxon>
        <taxon>Peronosporomycetes</taxon>
        <taxon>Peronosporales</taxon>
        <taxon>Peronosporaceae</taxon>
        <taxon>Phytophthora</taxon>
    </lineage>
</organism>
<feature type="region of interest" description="Disordered" evidence="1">
    <location>
        <begin position="664"/>
        <end position="687"/>
    </location>
</feature>
<feature type="chain" id="PRO_5044850494" description="EF-hand domain-containing protein" evidence="2">
    <location>
        <begin position="19"/>
        <end position="1385"/>
    </location>
</feature>
<evidence type="ECO:0000313" key="4">
    <source>
        <dbReference type="Proteomes" id="UP001632037"/>
    </source>
</evidence>
<evidence type="ECO:0000313" key="3">
    <source>
        <dbReference type="EMBL" id="KAL3673747.1"/>
    </source>
</evidence>
<name>A0ABD3G6B1_9STRA</name>
<feature type="region of interest" description="Disordered" evidence="1">
    <location>
        <begin position="21"/>
        <end position="66"/>
    </location>
</feature>
<reference evidence="3 4" key="1">
    <citation type="submission" date="2024-09" db="EMBL/GenBank/DDBJ databases">
        <title>Genome sequencing and assembly of Phytophthora oleae, isolate VK10A, causative agent of rot of olive drupes.</title>
        <authorList>
            <person name="Conti Taguali S."/>
            <person name="Riolo M."/>
            <person name="La Spada F."/>
            <person name="Cacciola S.O."/>
            <person name="Dionisio G."/>
        </authorList>
    </citation>
    <scope>NUCLEOTIDE SEQUENCE [LARGE SCALE GENOMIC DNA]</scope>
    <source>
        <strain evidence="3 4">VK10A</strain>
    </source>
</reference>
<feature type="compositionally biased region" description="Acidic residues" evidence="1">
    <location>
        <begin position="42"/>
        <end position="62"/>
    </location>
</feature>
<keyword evidence="4" id="KW-1185">Reference proteome</keyword>
<protein>
    <recommendedName>
        <fullName evidence="5">EF-hand domain-containing protein</fullName>
    </recommendedName>
</protein>
<dbReference type="InterPro" id="IPR011990">
    <property type="entry name" value="TPR-like_helical_dom_sf"/>
</dbReference>